<dbReference type="Pfam" id="PF00270">
    <property type="entry name" value="DEAD"/>
    <property type="match status" value="1"/>
</dbReference>
<dbReference type="GO" id="GO:0005524">
    <property type="term" value="F:ATP binding"/>
    <property type="evidence" value="ECO:0007669"/>
    <property type="project" value="UniProtKB-KW"/>
</dbReference>
<evidence type="ECO:0000256" key="10">
    <source>
        <dbReference type="ARBA" id="ARBA00023125"/>
    </source>
</evidence>
<keyword evidence="19" id="KW-1185">Reference proteome</keyword>
<keyword evidence="10" id="KW-0238">DNA-binding</keyword>
<dbReference type="GO" id="GO:0016592">
    <property type="term" value="C:mediator complex"/>
    <property type="evidence" value="ECO:0007669"/>
    <property type="project" value="TreeGrafter"/>
</dbReference>
<comment type="caution">
    <text evidence="18">The sequence shown here is derived from an EMBL/GenBank/DDBJ whole genome shotgun (WGS) entry which is preliminary data.</text>
</comment>
<comment type="catalytic activity">
    <reaction evidence="15">
        <text>ATP + H2O = ADP + phosphate + H(+)</text>
        <dbReference type="Rhea" id="RHEA:13065"/>
        <dbReference type="ChEBI" id="CHEBI:15377"/>
        <dbReference type="ChEBI" id="CHEBI:15378"/>
        <dbReference type="ChEBI" id="CHEBI:30616"/>
        <dbReference type="ChEBI" id="CHEBI:43474"/>
        <dbReference type="ChEBI" id="CHEBI:456216"/>
    </reaction>
    <physiologicalReaction direction="left-to-right" evidence="15">
        <dbReference type="Rhea" id="RHEA:13066"/>
    </physiologicalReaction>
</comment>
<keyword evidence="5" id="KW-0479">Metal-binding</keyword>
<evidence type="ECO:0000313" key="18">
    <source>
        <dbReference type="EMBL" id="PHT58747.1"/>
    </source>
</evidence>
<evidence type="ECO:0000256" key="1">
    <source>
        <dbReference type="ARBA" id="ARBA00001936"/>
    </source>
</evidence>
<dbReference type="GO" id="GO:0016787">
    <property type="term" value="F:hydrolase activity"/>
    <property type="evidence" value="ECO:0007669"/>
    <property type="project" value="UniProtKB-KW"/>
</dbReference>
<keyword evidence="6" id="KW-0547">Nucleotide-binding</keyword>
<dbReference type="NCBIfam" id="TIGR00614">
    <property type="entry name" value="recQ_fam"/>
    <property type="match status" value="1"/>
</dbReference>
<comment type="catalytic activity">
    <reaction evidence="13">
        <text>Couples ATP hydrolysis with the unwinding of duplex DNA by translocating in the 3'-5' direction.</text>
        <dbReference type="EC" id="5.6.2.4"/>
    </reaction>
</comment>
<dbReference type="InterPro" id="IPR014001">
    <property type="entry name" value="Helicase_ATP-bd"/>
</dbReference>
<evidence type="ECO:0000256" key="11">
    <source>
        <dbReference type="ARBA" id="ARBA00023235"/>
    </source>
</evidence>
<dbReference type="OrthoDB" id="10261556at2759"/>
<dbReference type="PROSITE" id="PS51192">
    <property type="entry name" value="HELICASE_ATP_BIND_1"/>
    <property type="match status" value="1"/>
</dbReference>
<dbReference type="EMBL" id="MLFT02000001">
    <property type="protein sequence ID" value="PHT58747.1"/>
    <property type="molecule type" value="Genomic_DNA"/>
</dbReference>
<organism evidence="18 19">
    <name type="scientific">Capsicum baccatum</name>
    <name type="common">Peruvian pepper</name>
    <dbReference type="NCBI Taxonomy" id="33114"/>
    <lineage>
        <taxon>Eukaryota</taxon>
        <taxon>Viridiplantae</taxon>
        <taxon>Streptophyta</taxon>
        <taxon>Embryophyta</taxon>
        <taxon>Tracheophyta</taxon>
        <taxon>Spermatophyta</taxon>
        <taxon>Magnoliopsida</taxon>
        <taxon>eudicotyledons</taxon>
        <taxon>Gunneridae</taxon>
        <taxon>Pentapetalae</taxon>
        <taxon>asterids</taxon>
        <taxon>lamiids</taxon>
        <taxon>Solanales</taxon>
        <taxon>Solanaceae</taxon>
        <taxon>Solanoideae</taxon>
        <taxon>Capsiceae</taxon>
        <taxon>Capsicum</taxon>
    </lineage>
</organism>
<accession>A0A2G2XMN4</accession>
<evidence type="ECO:0000256" key="14">
    <source>
        <dbReference type="ARBA" id="ARBA00034808"/>
    </source>
</evidence>
<evidence type="ECO:0000256" key="15">
    <source>
        <dbReference type="ARBA" id="ARBA00048778"/>
    </source>
</evidence>
<dbReference type="SUPFAM" id="SSF52540">
    <property type="entry name" value="P-loop containing nucleoside triphosphate hydrolases"/>
    <property type="match status" value="1"/>
</dbReference>
<dbReference type="SMART" id="SM00487">
    <property type="entry name" value="DEXDc"/>
    <property type="match status" value="1"/>
</dbReference>
<dbReference type="EC" id="5.6.2.4" evidence="14"/>
<evidence type="ECO:0000256" key="12">
    <source>
        <dbReference type="ARBA" id="ARBA00023242"/>
    </source>
</evidence>
<evidence type="ECO:0000256" key="8">
    <source>
        <dbReference type="ARBA" id="ARBA00022806"/>
    </source>
</evidence>
<name>A0A2G2XMN4_CAPBA</name>
<dbReference type="GO" id="GO:0009378">
    <property type="term" value="F:four-way junction helicase activity"/>
    <property type="evidence" value="ECO:0007669"/>
    <property type="project" value="TreeGrafter"/>
</dbReference>
<dbReference type="FunFam" id="3.40.50.300:FF:000752">
    <property type="entry name" value="ATP-dependent DNA helicase"/>
    <property type="match status" value="1"/>
</dbReference>
<dbReference type="InterPro" id="IPR027417">
    <property type="entry name" value="P-loop_NTPase"/>
</dbReference>
<dbReference type="GO" id="GO:0003677">
    <property type="term" value="F:DNA binding"/>
    <property type="evidence" value="ECO:0007669"/>
    <property type="project" value="UniProtKB-KW"/>
</dbReference>
<reference evidence="19" key="2">
    <citation type="journal article" date="2017" name="J. Anim. Genet.">
        <title>Multiple reference genome sequences of hot pepper reveal the massive evolution of plant disease resistance genes by retroduplication.</title>
        <authorList>
            <person name="Kim S."/>
            <person name="Park J."/>
            <person name="Yeom S.-I."/>
            <person name="Kim Y.-M."/>
            <person name="Seo E."/>
            <person name="Kim K.-T."/>
            <person name="Kim M.-S."/>
            <person name="Lee J.M."/>
            <person name="Cheong K."/>
            <person name="Shin H.-S."/>
            <person name="Kim S.-B."/>
            <person name="Han K."/>
            <person name="Lee J."/>
            <person name="Park M."/>
            <person name="Lee H.-A."/>
            <person name="Lee H.-Y."/>
            <person name="Lee Y."/>
            <person name="Oh S."/>
            <person name="Lee J.H."/>
            <person name="Choi E."/>
            <person name="Choi E."/>
            <person name="Lee S.E."/>
            <person name="Jeon J."/>
            <person name="Kim H."/>
            <person name="Choi G."/>
            <person name="Song H."/>
            <person name="Lee J."/>
            <person name="Lee S.-C."/>
            <person name="Kwon J.-K."/>
            <person name="Lee H.-Y."/>
            <person name="Koo N."/>
            <person name="Hong Y."/>
            <person name="Kim R.W."/>
            <person name="Kang W.-H."/>
            <person name="Huh J.H."/>
            <person name="Kang B.-C."/>
            <person name="Yang T.-J."/>
            <person name="Lee Y.-H."/>
            <person name="Bennetzen J.L."/>
            <person name="Choi D."/>
        </authorList>
    </citation>
    <scope>NUCLEOTIDE SEQUENCE [LARGE SCALE GENOMIC DNA]</scope>
    <source>
        <strain evidence="19">cv. PBC81</strain>
    </source>
</reference>
<keyword evidence="11" id="KW-0413">Isomerase</keyword>
<evidence type="ECO:0000256" key="13">
    <source>
        <dbReference type="ARBA" id="ARBA00034617"/>
    </source>
</evidence>
<evidence type="ECO:0000256" key="4">
    <source>
        <dbReference type="ARBA" id="ARBA00005446"/>
    </source>
</evidence>
<keyword evidence="9" id="KW-0067">ATP-binding</keyword>
<evidence type="ECO:0000313" key="19">
    <source>
        <dbReference type="Proteomes" id="UP000224567"/>
    </source>
</evidence>
<dbReference type="PANTHER" id="PTHR13710">
    <property type="entry name" value="DNA HELICASE RECQ FAMILY MEMBER"/>
    <property type="match status" value="1"/>
</dbReference>
<dbReference type="GO" id="GO:0046872">
    <property type="term" value="F:metal ion binding"/>
    <property type="evidence" value="ECO:0007669"/>
    <property type="project" value="UniProtKB-KW"/>
</dbReference>
<keyword evidence="16" id="KW-0175">Coiled coil</keyword>
<evidence type="ECO:0000256" key="7">
    <source>
        <dbReference type="ARBA" id="ARBA00022801"/>
    </source>
</evidence>
<dbReference type="PANTHER" id="PTHR13710:SF105">
    <property type="entry name" value="ATP-DEPENDENT DNA HELICASE Q1"/>
    <property type="match status" value="1"/>
</dbReference>
<evidence type="ECO:0000256" key="9">
    <source>
        <dbReference type="ARBA" id="ARBA00022840"/>
    </source>
</evidence>
<dbReference type="STRING" id="33114.A0A2G2XMN4"/>
<comment type="cofactor">
    <cofactor evidence="1">
        <name>Mn(2+)</name>
        <dbReference type="ChEBI" id="CHEBI:29035"/>
    </cofactor>
</comment>
<keyword evidence="7" id="KW-0378">Hydrolase</keyword>
<evidence type="ECO:0000256" key="2">
    <source>
        <dbReference type="ARBA" id="ARBA00001946"/>
    </source>
</evidence>
<evidence type="ECO:0000256" key="3">
    <source>
        <dbReference type="ARBA" id="ARBA00004123"/>
    </source>
</evidence>
<comment type="similarity">
    <text evidence="4">Belongs to the helicase family. RecQ subfamily.</text>
</comment>
<comment type="cofactor">
    <cofactor evidence="2">
        <name>Mg(2+)</name>
        <dbReference type="ChEBI" id="CHEBI:18420"/>
    </cofactor>
</comment>
<dbReference type="GO" id="GO:0043138">
    <property type="term" value="F:3'-5' DNA helicase activity"/>
    <property type="evidence" value="ECO:0007669"/>
    <property type="project" value="UniProtKB-EC"/>
</dbReference>
<dbReference type="CDD" id="cd18015">
    <property type="entry name" value="DEXHc_RecQ1"/>
    <property type="match status" value="1"/>
</dbReference>
<comment type="subcellular location">
    <subcellularLocation>
        <location evidence="3">Nucleus</location>
    </subcellularLocation>
</comment>
<keyword evidence="8" id="KW-0347">Helicase</keyword>
<evidence type="ECO:0000256" key="16">
    <source>
        <dbReference type="SAM" id="Coils"/>
    </source>
</evidence>
<feature type="domain" description="Helicase ATP-binding" evidence="17">
    <location>
        <begin position="98"/>
        <end position="273"/>
    </location>
</feature>
<feature type="coiled-coil region" evidence="16">
    <location>
        <begin position="4"/>
        <end position="38"/>
    </location>
</feature>
<sequence length="501" mass="57381">MGRTEELLEELLNVEVELQDVQEQIKFLLDRQEKLHERRFELKALVESCESSSGPGADNAAVSVDDWSRPFEWDSQADDIRFNVFGISKYRANQREIINAIMNGRDVLVIMAAGGGKSLCYQLPAVLRDGVALVVSPLLSLIQDQVMGLAALGIPAFMLTSTTTKENEKFIYKALEKGGDELKILYVTPEKISKSKRFMSKLEKCHHAGRLSLISIDEAHCCSQWGHDFRPDYKNLGILKTQFPNVPVVALTATATKKVQDDLMEMLHIPRCVKFVSSVNRPNLYYMVREKSSTAKTVVDEIAEYIRTSYPNNESGIVYCFSRKECEQEESAHVFQRGLRLASARARWEVQDAEAWNGINGLKISKLGETRILFRFVDEDYAVDILDRGRRWLRESFLRLEKWVDHSGWDDPRVFRDSVGNMVGPPVHLWCFSLFKKIRDLCGGYVDVVWNLHDLSRERIMEWEREETRKKWGRKTAEPLVKLSDASEMEFPALVSCKNKG</sequence>
<dbReference type="Gene3D" id="3.40.50.300">
    <property type="entry name" value="P-loop containing nucleotide triphosphate hydrolases"/>
    <property type="match status" value="2"/>
</dbReference>
<dbReference type="GO" id="GO:0000724">
    <property type="term" value="P:double-strand break repair via homologous recombination"/>
    <property type="evidence" value="ECO:0007669"/>
    <property type="project" value="TreeGrafter"/>
</dbReference>
<proteinExistence type="inferred from homology"/>
<dbReference type="InterPro" id="IPR011545">
    <property type="entry name" value="DEAD/DEAH_box_helicase_dom"/>
</dbReference>
<evidence type="ECO:0000256" key="6">
    <source>
        <dbReference type="ARBA" id="ARBA00022741"/>
    </source>
</evidence>
<dbReference type="AlphaFoldDB" id="A0A2G2XMN4"/>
<protein>
    <recommendedName>
        <fullName evidence="14">DNA 3'-5' helicase</fullName>
        <ecNumber evidence="14">5.6.2.4</ecNumber>
    </recommendedName>
</protein>
<evidence type="ECO:0000256" key="5">
    <source>
        <dbReference type="ARBA" id="ARBA00022723"/>
    </source>
</evidence>
<dbReference type="InterPro" id="IPR004589">
    <property type="entry name" value="DNA_helicase_ATP-dep_RecQ"/>
</dbReference>
<keyword evidence="12" id="KW-0539">Nucleus</keyword>
<dbReference type="Proteomes" id="UP000224567">
    <property type="component" value="Unassembled WGS sequence"/>
</dbReference>
<reference evidence="18 19" key="1">
    <citation type="journal article" date="2017" name="Genome Biol.">
        <title>New reference genome sequences of hot pepper reveal the massive evolution of plant disease-resistance genes by retroduplication.</title>
        <authorList>
            <person name="Kim S."/>
            <person name="Park J."/>
            <person name="Yeom S.I."/>
            <person name="Kim Y.M."/>
            <person name="Seo E."/>
            <person name="Kim K.T."/>
            <person name="Kim M.S."/>
            <person name="Lee J.M."/>
            <person name="Cheong K."/>
            <person name="Shin H.S."/>
            <person name="Kim S.B."/>
            <person name="Han K."/>
            <person name="Lee J."/>
            <person name="Park M."/>
            <person name="Lee H.A."/>
            <person name="Lee H.Y."/>
            <person name="Lee Y."/>
            <person name="Oh S."/>
            <person name="Lee J.H."/>
            <person name="Choi E."/>
            <person name="Choi E."/>
            <person name="Lee S.E."/>
            <person name="Jeon J."/>
            <person name="Kim H."/>
            <person name="Choi G."/>
            <person name="Song H."/>
            <person name="Lee J."/>
            <person name="Lee S.C."/>
            <person name="Kwon J.K."/>
            <person name="Lee H.Y."/>
            <person name="Koo N."/>
            <person name="Hong Y."/>
            <person name="Kim R.W."/>
            <person name="Kang W.H."/>
            <person name="Huh J.H."/>
            <person name="Kang B.C."/>
            <person name="Yang T.J."/>
            <person name="Lee Y.H."/>
            <person name="Bennetzen J.L."/>
            <person name="Choi D."/>
        </authorList>
    </citation>
    <scope>NUCLEOTIDE SEQUENCE [LARGE SCALE GENOMIC DNA]</scope>
    <source>
        <strain evidence="19">cv. PBC81</strain>
    </source>
</reference>
<evidence type="ECO:0000259" key="17">
    <source>
        <dbReference type="PROSITE" id="PS51192"/>
    </source>
</evidence>
<dbReference type="GO" id="GO:0005737">
    <property type="term" value="C:cytoplasm"/>
    <property type="evidence" value="ECO:0007669"/>
    <property type="project" value="TreeGrafter"/>
</dbReference>
<gene>
    <name evidence="18" type="ORF">CQW23_01110</name>
</gene>
<dbReference type="GO" id="GO:0005694">
    <property type="term" value="C:chromosome"/>
    <property type="evidence" value="ECO:0007669"/>
    <property type="project" value="TreeGrafter"/>
</dbReference>